<dbReference type="GO" id="GO:0005739">
    <property type="term" value="C:mitochondrion"/>
    <property type="evidence" value="ECO:0007669"/>
    <property type="project" value="UniProtKB-SubCell"/>
</dbReference>
<dbReference type="GO" id="GO:0033615">
    <property type="term" value="P:mitochondrial proton-transporting ATP synthase complex assembly"/>
    <property type="evidence" value="ECO:0007669"/>
    <property type="project" value="TreeGrafter"/>
</dbReference>
<comment type="subcellular location">
    <subcellularLocation>
        <location evidence="1">Mitochondrion</location>
    </subcellularLocation>
</comment>
<organism evidence="6">
    <name type="scientific">Timema cristinae</name>
    <name type="common">Walking stick</name>
    <dbReference type="NCBI Taxonomy" id="61476"/>
    <lineage>
        <taxon>Eukaryota</taxon>
        <taxon>Metazoa</taxon>
        <taxon>Ecdysozoa</taxon>
        <taxon>Arthropoda</taxon>
        <taxon>Hexapoda</taxon>
        <taxon>Insecta</taxon>
        <taxon>Pterygota</taxon>
        <taxon>Neoptera</taxon>
        <taxon>Polyneoptera</taxon>
        <taxon>Phasmatodea</taxon>
        <taxon>Timematodea</taxon>
        <taxon>Timematoidea</taxon>
        <taxon>Timematidae</taxon>
        <taxon>Timema</taxon>
    </lineage>
</organism>
<dbReference type="InterPro" id="IPR023335">
    <property type="entry name" value="ATP12_ortho_dom_sf"/>
</dbReference>
<dbReference type="Gene3D" id="3.30.2180.10">
    <property type="entry name" value="ATP12-like"/>
    <property type="match status" value="1"/>
</dbReference>
<dbReference type="AlphaFoldDB" id="A0A7R9GX92"/>
<dbReference type="EMBL" id="OC318262">
    <property type="protein sequence ID" value="CAD7401222.1"/>
    <property type="molecule type" value="Genomic_DNA"/>
</dbReference>
<gene>
    <name evidence="6" type="ORF">TCEB3V08_LOCUS5905</name>
</gene>
<dbReference type="PANTHER" id="PTHR21013">
    <property type="entry name" value="ATP SYNTHASE MITOCHONDRIAL F1 COMPLEX ASSEMBLY FACTOR 2/ATP12 PROTEIN, MITOCHONDRIAL PRECURSOR"/>
    <property type="match status" value="1"/>
</dbReference>
<keyword evidence="5" id="KW-0143">Chaperone</keyword>
<keyword evidence="3" id="KW-0809">Transit peptide</keyword>
<comment type="similarity">
    <text evidence="2">Belongs to the ATP12 family.</text>
</comment>
<evidence type="ECO:0000313" key="6">
    <source>
        <dbReference type="EMBL" id="CAD7401222.1"/>
    </source>
</evidence>
<protein>
    <recommendedName>
        <fullName evidence="7">ATP synthase mitochondrial F1 complex assembly factor 2</fullName>
    </recommendedName>
</protein>
<sequence length="257" mass="29532">MYFSLALKRFYRKTNALYSDGKYEITLDQRKLKTPYGNLFVVESEPLALAVAAEWDAQKTHIKQSSMHLSALCSTAIDNPNHLNKFDLVNHILSFLDTDTVLFHSYEETELCKLQAQEWQPILDWFCERYNVKIECSREITGPHISQETKSVLKKHLQSYSLWACYKRVMYETLISGFSFAVETVKSLILTLCCVDRHISVEKAVFLSRLEEEFQATGGVLNGPMSSVSKIYKQDFLPLFSSSTSPLHQHLSNQNNL</sequence>
<evidence type="ECO:0000256" key="1">
    <source>
        <dbReference type="ARBA" id="ARBA00004173"/>
    </source>
</evidence>
<accession>A0A7R9GX92</accession>
<evidence type="ECO:0000256" key="3">
    <source>
        <dbReference type="ARBA" id="ARBA00022946"/>
    </source>
</evidence>
<dbReference type="Gene3D" id="1.10.3580.10">
    <property type="entry name" value="ATP12 ATPase"/>
    <property type="match status" value="1"/>
</dbReference>
<dbReference type="SUPFAM" id="SSF160909">
    <property type="entry name" value="ATP12-like"/>
    <property type="match status" value="1"/>
</dbReference>
<dbReference type="InterPro" id="IPR011419">
    <property type="entry name" value="ATP12_ATP_synth-F1-assembly"/>
</dbReference>
<dbReference type="PANTHER" id="PTHR21013:SF10">
    <property type="entry name" value="ATP SYNTHASE MITOCHONDRIAL F1 COMPLEX ASSEMBLY FACTOR 2"/>
    <property type="match status" value="1"/>
</dbReference>
<evidence type="ECO:0000256" key="2">
    <source>
        <dbReference type="ARBA" id="ARBA00008231"/>
    </source>
</evidence>
<name>A0A7R9GX92_TIMCR</name>
<reference evidence="6" key="1">
    <citation type="submission" date="2020-11" db="EMBL/GenBank/DDBJ databases">
        <authorList>
            <person name="Tran Van P."/>
        </authorList>
    </citation>
    <scope>NUCLEOTIDE SEQUENCE</scope>
</reference>
<evidence type="ECO:0000256" key="5">
    <source>
        <dbReference type="ARBA" id="ARBA00023186"/>
    </source>
</evidence>
<evidence type="ECO:0008006" key="7">
    <source>
        <dbReference type="Google" id="ProtNLM"/>
    </source>
</evidence>
<dbReference type="Pfam" id="PF07542">
    <property type="entry name" value="ATP12"/>
    <property type="match status" value="1"/>
</dbReference>
<dbReference type="InterPro" id="IPR042272">
    <property type="entry name" value="ATP12_ATP_synth-F1-assembly_N"/>
</dbReference>
<evidence type="ECO:0000256" key="4">
    <source>
        <dbReference type="ARBA" id="ARBA00023128"/>
    </source>
</evidence>
<proteinExistence type="inferred from homology"/>
<keyword evidence="4" id="KW-0496">Mitochondrion</keyword>